<dbReference type="PANTHER" id="PTHR21645:SF22">
    <property type="entry name" value="GLYCOSYLTRANSFERASE FAMILY 92 PROTEIN"/>
    <property type="match status" value="1"/>
</dbReference>
<keyword evidence="11" id="KW-1185">Reference proteome</keyword>
<evidence type="ECO:0000313" key="10">
    <source>
        <dbReference type="EMBL" id="GMT37031.1"/>
    </source>
</evidence>
<evidence type="ECO:0000256" key="2">
    <source>
        <dbReference type="ARBA" id="ARBA00007647"/>
    </source>
</evidence>
<evidence type="ECO:0000256" key="8">
    <source>
        <dbReference type="RuleBase" id="RU366017"/>
    </source>
</evidence>
<keyword evidence="6" id="KW-1133">Transmembrane helix</keyword>
<evidence type="ECO:0000256" key="5">
    <source>
        <dbReference type="ARBA" id="ARBA00022692"/>
    </source>
</evidence>
<dbReference type="PANTHER" id="PTHR21645">
    <property type="entry name" value="GLYCOSYLTRANSFERASE FAMILY 92 PROTEIN"/>
    <property type="match status" value="1"/>
</dbReference>
<dbReference type="InterPro" id="IPR052012">
    <property type="entry name" value="GTase_92"/>
</dbReference>
<evidence type="ECO:0000256" key="6">
    <source>
        <dbReference type="ARBA" id="ARBA00022989"/>
    </source>
</evidence>
<dbReference type="Pfam" id="PF01697">
    <property type="entry name" value="Glyco_transf_92"/>
    <property type="match status" value="2"/>
</dbReference>
<dbReference type="GO" id="GO:0016757">
    <property type="term" value="F:glycosyltransferase activity"/>
    <property type="evidence" value="ECO:0007669"/>
    <property type="project" value="UniProtKB-UniRule"/>
</dbReference>
<dbReference type="EMBL" id="BTSY01000003">
    <property type="protein sequence ID" value="GMT17299.1"/>
    <property type="molecule type" value="Genomic_DNA"/>
</dbReference>
<feature type="non-terminal residue" evidence="10">
    <location>
        <position position="1"/>
    </location>
</feature>
<evidence type="ECO:0000256" key="7">
    <source>
        <dbReference type="ARBA" id="ARBA00023136"/>
    </source>
</evidence>
<evidence type="ECO:0000256" key="4">
    <source>
        <dbReference type="ARBA" id="ARBA00022679"/>
    </source>
</evidence>
<proteinExistence type="inferred from homology"/>
<dbReference type="AlphaFoldDB" id="A0AAV5WY61"/>
<reference evidence="10" key="1">
    <citation type="submission" date="2023-10" db="EMBL/GenBank/DDBJ databases">
        <title>Genome assembly of Pristionchus species.</title>
        <authorList>
            <person name="Yoshida K."/>
            <person name="Sommer R.J."/>
        </authorList>
    </citation>
    <scope>NUCLEOTIDE SEQUENCE</scope>
    <source>
        <strain evidence="10">RS5133</strain>
    </source>
</reference>
<dbReference type="GO" id="GO:0016020">
    <property type="term" value="C:membrane"/>
    <property type="evidence" value="ECO:0007669"/>
    <property type="project" value="UniProtKB-SubCell"/>
</dbReference>
<gene>
    <name evidence="10" type="ORF">PFISCL1PPCAC_28328</name>
    <name evidence="9" type="ORF">PFISCL1PPCAC_8596</name>
</gene>
<dbReference type="Proteomes" id="UP001432322">
    <property type="component" value="Unassembled WGS sequence"/>
</dbReference>
<evidence type="ECO:0000256" key="3">
    <source>
        <dbReference type="ARBA" id="ARBA00022676"/>
    </source>
</evidence>
<evidence type="ECO:0000313" key="11">
    <source>
        <dbReference type="Proteomes" id="UP001432322"/>
    </source>
</evidence>
<comment type="subcellular location">
    <subcellularLocation>
        <location evidence="1">Membrane</location>
        <topology evidence="1">Single-pass membrane protein</topology>
    </subcellularLocation>
</comment>
<keyword evidence="5" id="KW-0812">Transmembrane</keyword>
<comment type="caution">
    <text evidence="10">The sequence shown here is derived from an EMBL/GenBank/DDBJ whole genome shotgun (WGS) entry which is preliminary data.</text>
</comment>
<dbReference type="EMBL" id="BTSY01000022">
    <property type="protein sequence ID" value="GMT37031.1"/>
    <property type="molecule type" value="Genomic_DNA"/>
</dbReference>
<keyword evidence="3 8" id="KW-0328">Glycosyltransferase</keyword>
<name>A0AAV5WY61_9BILA</name>
<accession>A0AAV5WY61</accession>
<protein>
    <recommendedName>
        <fullName evidence="8">Glycosyltransferase family 92 protein</fullName>
        <ecNumber evidence="8">2.4.1.-</ecNumber>
    </recommendedName>
</protein>
<sequence>YRNLPALPYSMINRARIRLLHFNMGKMNMCDVMFKLALILAASITGAALWHRTINMWTMKNLGDAFLTKDVGSRMIVLGTFFREKSEQNVMGKYAIVHFLGDSREVHDIFCHSTRANGQPMTTRAYIQRIHQGKRAANDICAWAGHIAECEVSESTNGSFRISVTRDASDALVVIPEVPKEKKQHDLAVCVAPMYIYTDWEIMLTGIETWLAMGATKIIVPIQSASETTYKILQEYEKQGIEESHVNCLFYAKSFADMIVFTDIDDMLLPVHPEQVKAGGNVEILRSIFADHPQAGSLLFEHRDTQMRLPQVSPSSLSSFNFDFLHESKSKQNCQVWRMKTRVAVKAGRVDSVNMHETGIHRFGYVQTRVPCRIGHFYHLRHSHSSVADSTPIQLGNLATILNNNWQKRLESTFSSLLNETLIRSETDSFRDFDRCMGAINEEHWTLHVSRCLTPHVCYSRLRRDMACVASTTDYQFVRSGSGYLIGQDKQRFIPAQTNCEAHVPVFTDGNHYFAP</sequence>
<dbReference type="InterPro" id="IPR008166">
    <property type="entry name" value="Glyco_transf_92"/>
</dbReference>
<keyword evidence="4 8" id="KW-0808">Transferase</keyword>
<evidence type="ECO:0000256" key="1">
    <source>
        <dbReference type="ARBA" id="ARBA00004167"/>
    </source>
</evidence>
<organism evidence="10 11">
    <name type="scientific">Pristionchus fissidentatus</name>
    <dbReference type="NCBI Taxonomy" id="1538716"/>
    <lineage>
        <taxon>Eukaryota</taxon>
        <taxon>Metazoa</taxon>
        <taxon>Ecdysozoa</taxon>
        <taxon>Nematoda</taxon>
        <taxon>Chromadorea</taxon>
        <taxon>Rhabditida</taxon>
        <taxon>Rhabditina</taxon>
        <taxon>Diplogasteromorpha</taxon>
        <taxon>Diplogasteroidea</taxon>
        <taxon>Neodiplogasteridae</taxon>
        <taxon>Pristionchus</taxon>
    </lineage>
</organism>
<dbReference type="EC" id="2.4.1.-" evidence="8"/>
<keyword evidence="7" id="KW-0472">Membrane</keyword>
<comment type="similarity">
    <text evidence="2 8">Belongs to the glycosyltransferase 92 family.</text>
</comment>
<evidence type="ECO:0000313" key="9">
    <source>
        <dbReference type="EMBL" id="GMT17299.1"/>
    </source>
</evidence>